<keyword evidence="4" id="KW-1185">Reference proteome</keyword>
<feature type="transmembrane region" description="Helical" evidence="1">
    <location>
        <begin position="207"/>
        <end position="233"/>
    </location>
</feature>
<accession>A0A2J6SUF0</accession>
<feature type="non-terminal residue" evidence="3">
    <location>
        <position position="1"/>
    </location>
</feature>
<dbReference type="InParanoid" id="A0A2J6SUF0"/>
<dbReference type="PANTHER" id="PTHR34502:SF5">
    <property type="entry name" value="DUF6594 DOMAIN-CONTAINING PROTEIN"/>
    <property type="match status" value="1"/>
</dbReference>
<evidence type="ECO:0000259" key="2">
    <source>
        <dbReference type="Pfam" id="PF20237"/>
    </source>
</evidence>
<feature type="non-terminal residue" evidence="3">
    <location>
        <position position="282"/>
    </location>
</feature>
<dbReference type="EMBL" id="KZ613865">
    <property type="protein sequence ID" value="PMD54398.1"/>
    <property type="molecule type" value="Genomic_DNA"/>
</dbReference>
<gene>
    <name evidence="3" type="ORF">K444DRAFT_486938</name>
</gene>
<dbReference type="PANTHER" id="PTHR34502">
    <property type="entry name" value="DUF6594 DOMAIN-CONTAINING PROTEIN-RELATED"/>
    <property type="match status" value="1"/>
</dbReference>
<dbReference type="Proteomes" id="UP000235371">
    <property type="component" value="Unassembled WGS sequence"/>
</dbReference>
<dbReference type="RefSeq" id="XP_024731302.1">
    <property type="nucleotide sequence ID" value="XM_024873129.1"/>
</dbReference>
<keyword evidence="1" id="KW-0472">Membrane</keyword>
<reference evidence="3 4" key="1">
    <citation type="submission" date="2016-04" db="EMBL/GenBank/DDBJ databases">
        <title>A degradative enzymes factory behind the ericoid mycorrhizal symbiosis.</title>
        <authorList>
            <consortium name="DOE Joint Genome Institute"/>
            <person name="Martino E."/>
            <person name="Morin E."/>
            <person name="Grelet G."/>
            <person name="Kuo A."/>
            <person name="Kohler A."/>
            <person name="Daghino S."/>
            <person name="Barry K."/>
            <person name="Choi C."/>
            <person name="Cichocki N."/>
            <person name="Clum A."/>
            <person name="Copeland A."/>
            <person name="Hainaut M."/>
            <person name="Haridas S."/>
            <person name="Labutti K."/>
            <person name="Lindquist E."/>
            <person name="Lipzen A."/>
            <person name="Khouja H.-R."/>
            <person name="Murat C."/>
            <person name="Ohm R."/>
            <person name="Olson A."/>
            <person name="Spatafora J."/>
            <person name="Veneault-Fourrey C."/>
            <person name="Henrissat B."/>
            <person name="Grigoriev I."/>
            <person name="Martin F."/>
            <person name="Perotto S."/>
        </authorList>
    </citation>
    <scope>NUCLEOTIDE SEQUENCE [LARGE SCALE GENOMIC DNA]</scope>
    <source>
        <strain evidence="3 4">E</strain>
    </source>
</reference>
<proteinExistence type="predicted"/>
<feature type="transmembrane region" description="Helical" evidence="1">
    <location>
        <begin position="240"/>
        <end position="257"/>
    </location>
</feature>
<name>A0A2J6SUF0_9HELO</name>
<dbReference type="OrthoDB" id="5342093at2759"/>
<organism evidence="3 4">
    <name type="scientific">Hyaloscypha bicolor E</name>
    <dbReference type="NCBI Taxonomy" id="1095630"/>
    <lineage>
        <taxon>Eukaryota</taxon>
        <taxon>Fungi</taxon>
        <taxon>Dikarya</taxon>
        <taxon>Ascomycota</taxon>
        <taxon>Pezizomycotina</taxon>
        <taxon>Leotiomycetes</taxon>
        <taxon>Helotiales</taxon>
        <taxon>Hyaloscyphaceae</taxon>
        <taxon>Hyaloscypha</taxon>
        <taxon>Hyaloscypha bicolor</taxon>
    </lineage>
</organism>
<evidence type="ECO:0000313" key="3">
    <source>
        <dbReference type="EMBL" id="PMD54398.1"/>
    </source>
</evidence>
<dbReference type="Pfam" id="PF20237">
    <property type="entry name" value="DUF6594"/>
    <property type="match status" value="1"/>
</dbReference>
<keyword evidence="1" id="KW-1133">Transmembrane helix</keyword>
<dbReference type="STRING" id="1095630.A0A2J6SUF0"/>
<sequence length="282" mass="31844">GYIKLSNFMVTKSYPIFRQFQASAARDLLYLQAELVHLESQYQKVAKSDRDTDEGDERHLYAFEWWHLSQSENCGLGGEQWALALEIRRKLREYYASLQQYNQVSSLNRPKDSEVRTLREWIESPHLGGGCGFIGRDLGGFVQPSAYDARCEGDFVSPVESPGEDDFLSQFLSGPFLKLFHKFWYRHKVQSGPGNKSSLYYYSDEHIHATIGVIGTVASSLAPMISIIVLYVIHSVKIRLGLVCVFTFMFSLVLALATKARRIEIFAATAAFASVQVVFVGS</sequence>
<keyword evidence="1" id="KW-0812">Transmembrane</keyword>
<feature type="domain" description="DUF6594" evidence="2">
    <location>
        <begin position="2"/>
        <end position="277"/>
    </location>
</feature>
<evidence type="ECO:0000313" key="4">
    <source>
        <dbReference type="Proteomes" id="UP000235371"/>
    </source>
</evidence>
<dbReference type="AlphaFoldDB" id="A0A2J6SUF0"/>
<feature type="transmembrane region" description="Helical" evidence="1">
    <location>
        <begin position="263"/>
        <end position="281"/>
    </location>
</feature>
<dbReference type="InterPro" id="IPR046529">
    <property type="entry name" value="DUF6594"/>
</dbReference>
<protein>
    <recommendedName>
        <fullName evidence="2">DUF6594 domain-containing protein</fullName>
    </recommendedName>
</protein>
<dbReference type="GeneID" id="36581209"/>
<evidence type="ECO:0000256" key="1">
    <source>
        <dbReference type="SAM" id="Phobius"/>
    </source>
</evidence>